<protein>
    <submittedName>
        <fullName evidence="1">Uncharacterized protein</fullName>
    </submittedName>
</protein>
<proteinExistence type="predicted"/>
<dbReference type="Proteomes" id="UP000318017">
    <property type="component" value="Chromosome"/>
</dbReference>
<dbReference type="EMBL" id="CP036298">
    <property type="protein sequence ID" value="QDV26773.1"/>
    <property type="molecule type" value="Genomic_DNA"/>
</dbReference>
<dbReference type="KEGG" id="ahel:Q31a_51520"/>
<sequence length="127" mass="14518">MGGHRRTSICSPQNCSLDALDYSRKLERLRAGAMQRKFYSRRRMQVRLGKQSHLQTNARSNRPTSAFDLWRFNRENWACLPEISPKILSHGGWNAALGLNAPLDELSEVKLLCFDSQLVLCVLLDKS</sequence>
<keyword evidence="2" id="KW-1185">Reference proteome</keyword>
<reference evidence="1 2" key="1">
    <citation type="submission" date="2019-02" db="EMBL/GenBank/DDBJ databases">
        <title>Deep-cultivation of Planctomycetes and their phenomic and genomic characterization uncovers novel biology.</title>
        <authorList>
            <person name="Wiegand S."/>
            <person name="Jogler M."/>
            <person name="Boedeker C."/>
            <person name="Pinto D."/>
            <person name="Vollmers J."/>
            <person name="Rivas-Marin E."/>
            <person name="Kohn T."/>
            <person name="Peeters S.H."/>
            <person name="Heuer A."/>
            <person name="Rast P."/>
            <person name="Oberbeckmann S."/>
            <person name="Bunk B."/>
            <person name="Jeske O."/>
            <person name="Meyerdierks A."/>
            <person name="Storesund J.E."/>
            <person name="Kallscheuer N."/>
            <person name="Luecker S."/>
            <person name="Lage O.M."/>
            <person name="Pohl T."/>
            <person name="Merkel B.J."/>
            <person name="Hornburger P."/>
            <person name="Mueller R.-W."/>
            <person name="Bruemmer F."/>
            <person name="Labrenz M."/>
            <person name="Spormann A.M."/>
            <person name="Op den Camp H."/>
            <person name="Overmann J."/>
            <person name="Amann R."/>
            <person name="Jetten M.S.M."/>
            <person name="Mascher T."/>
            <person name="Medema M.H."/>
            <person name="Devos D.P."/>
            <person name="Kaster A.-K."/>
            <person name="Ovreas L."/>
            <person name="Rohde M."/>
            <person name="Galperin M.Y."/>
            <person name="Jogler C."/>
        </authorList>
    </citation>
    <scope>NUCLEOTIDE SEQUENCE [LARGE SCALE GENOMIC DNA]</scope>
    <source>
        <strain evidence="1 2">Q31a</strain>
    </source>
</reference>
<name>A0A518GDV2_9BACT</name>
<accession>A0A518GDV2</accession>
<evidence type="ECO:0000313" key="1">
    <source>
        <dbReference type="EMBL" id="QDV26773.1"/>
    </source>
</evidence>
<evidence type="ECO:0000313" key="2">
    <source>
        <dbReference type="Proteomes" id="UP000318017"/>
    </source>
</evidence>
<organism evidence="1 2">
    <name type="scientific">Aureliella helgolandensis</name>
    <dbReference type="NCBI Taxonomy" id="2527968"/>
    <lineage>
        <taxon>Bacteria</taxon>
        <taxon>Pseudomonadati</taxon>
        <taxon>Planctomycetota</taxon>
        <taxon>Planctomycetia</taxon>
        <taxon>Pirellulales</taxon>
        <taxon>Pirellulaceae</taxon>
        <taxon>Aureliella</taxon>
    </lineage>
</organism>
<gene>
    <name evidence="1" type="ORF">Q31a_51520</name>
</gene>
<dbReference type="AlphaFoldDB" id="A0A518GDV2"/>